<feature type="transmembrane region" description="Helical" evidence="13">
    <location>
        <begin position="65"/>
        <end position="84"/>
    </location>
</feature>
<dbReference type="GO" id="GO:0016020">
    <property type="term" value="C:membrane"/>
    <property type="evidence" value="ECO:0007669"/>
    <property type="project" value="UniProtKB-SubCell"/>
</dbReference>
<evidence type="ECO:0000256" key="11">
    <source>
        <dbReference type="ARBA" id="ARBA00023303"/>
    </source>
</evidence>
<organism evidence="14 15">
    <name type="scientific">Culex pipiens pipiens</name>
    <name type="common">Northern house mosquito</name>
    <dbReference type="NCBI Taxonomy" id="38569"/>
    <lineage>
        <taxon>Eukaryota</taxon>
        <taxon>Metazoa</taxon>
        <taxon>Ecdysozoa</taxon>
        <taxon>Arthropoda</taxon>
        <taxon>Hexapoda</taxon>
        <taxon>Insecta</taxon>
        <taxon>Pterygota</taxon>
        <taxon>Neoptera</taxon>
        <taxon>Endopterygota</taxon>
        <taxon>Diptera</taxon>
        <taxon>Nematocera</taxon>
        <taxon>Culicoidea</taxon>
        <taxon>Culicidae</taxon>
        <taxon>Culicinae</taxon>
        <taxon>Culicini</taxon>
        <taxon>Culex</taxon>
        <taxon>Culex</taxon>
    </lineage>
</organism>
<dbReference type="AlphaFoldDB" id="A0ABD1CCU3"/>
<evidence type="ECO:0000256" key="4">
    <source>
        <dbReference type="ARBA" id="ARBA00022461"/>
    </source>
</evidence>
<evidence type="ECO:0000313" key="14">
    <source>
        <dbReference type="EMBL" id="KAL1374195.1"/>
    </source>
</evidence>
<evidence type="ECO:0000256" key="2">
    <source>
        <dbReference type="ARBA" id="ARBA00007193"/>
    </source>
</evidence>
<comment type="similarity">
    <text evidence="2 12">Belongs to the amiloride-sensitive sodium channel (TC 1.A.6) family.</text>
</comment>
<keyword evidence="7" id="KW-0915">Sodium</keyword>
<protein>
    <submittedName>
        <fullName evidence="14">Uncharacterized protein</fullName>
    </submittedName>
</protein>
<keyword evidence="9 13" id="KW-0472">Membrane</keyword>
<dbReference type="GO" id="GO:0005272">
    <property type="term" value="F:sodium channel activity"/>
    <property type="evidence" value="ECO:0007669"/>
    <property type="project" value="UniProtKB-KW"/>
</dbReference>
<proteinExistence type="inferred from homology"/>
<dbReference type="Proteomes" id="UP001562425">
    <property type="component" value="Unassembled WGS sequence"/>
</dbReference>
<gene>
    <name evidence="14" type="ORF">pipiens_018234</name>
</gene>
<evidence type="ECO:0000256" key="7">
    <source>
        <dbReference type="ARBA" id="ARBA00023053"/>
    </source>
</evidence>
<comment type="caution">
    <text evidence="14">The sequence shown here is derived from an EMBL/GenBank/DDBJ whole genome shotgun (WGS) entry which is preliminary data.</text>
</comment>
<evidence type="ECO:0000313" key="15">
    <source>
        <dbReference type="Proteomes" id="UP001562425"/>
    </source>
</evidence>
<evidence type="ECO:0000256" key="8">
    <source>
        <dbReference type="ARBA" id="ARBA00023065"/>
    </source>
</evidence>
<dbReference type="EMBL" id="JBEHCU010013574">
    <property type="protein sequence ID" value="KAL1374195.1"/>
    <property type="molecule type" value="Genomic_DNA"/>
</dbReference>
<evidence type="ECO:0000256" key="13">
    <source>
        <dbReference type="SAM" id="Phobius"/>
    </source>
</evidence>
<accession>A0ABD1CCU3</accession>
<evidence type="ECO:0000256" key="12">
    <source>
        <dbReference type="RuleBase" id="RU000679"/>
    </source>
</evidence>
<dbReference type="Gene3D" id="1.10.287.770">
    <property type="entry name" value="YojJ-like"/>
    <property type="match status" value="1"/>
</dbReference>
<keyword evidence="4 12" id="KW-0894">Sodium channel</keyword>
<keyword evidence="3 12" id="KW-0813">Transport</keyword>
<dbReference type="InterPro" id="IPR001873">
    <property type="entry name" value="ENaC"/>
</dbReference>
<keyword evidence="8 12" id="KW-0406">Ion transport</keyword>
<evidence type="ECO:0000256" key="9">
    <source>
        <dbReference type="ARBA" id="ARBA00023136"/>
    </source>
</evidence>
<keyword evidence="6 13" id="KW-1133">Transmembrane helix</keyword>
<name>A0ABD1CCU3_CULPP</name>
<keyword evidence="11 12" id="KW-0407">Ion channel</keyword>
<evidence type="ECO:0000256" key="10">
    <source>
        <dbReference type="ARBA" id="ARBA00023201"/>
    </source>
</evidence>
<dbReference type="Pfam" id="PF00858">
    <property type="entry name" value="ASC"/>
    <property type="match status" value="1"/>
</dbReference>
<evidence type="ECO:0000256" key="1">
    <source>
        <dbReference type="ARBA" id="ARBA00004141"/>
    </source>
</evidence>
<keyword evidence="5 12" id="KW-0812">Transmembrane</keyword>
<feature type="transmembrane region" description="Helical" evidence="13">
    <location>
        <begin position="39"/>
        <end position="59"/>
    </location>
</feature>
<keyword evidence="10 12" id="KW-0739">Sodium transport</keyword>
<evidence type="ECO:0000256" key="6">
    <source>
        <dbReference type="ARBA" id="ARBA00022989"/>
    </source>
</evidence>
<evidence type="ECO:0000256" key="3">
    <source>
        <dbReference type="ARBA" id="ARBA00022448"/>
    </source>
</evidence>
<reference evidence="14 15" key="1">
    <citation type="submission" date="2024-05" db="EMBL/GenBank/DDBJ databases">
        <title>Culex pipiens pipiens assembly and annotation.</title>
        <authorList>
            <person name="Alout H."/>
            <person name="Durand T."/>
        </authorList>
    </citation>
    <scope>NUCLEOTIDE SEQUENCE [LARGE SCALE GENOMIC DNA]</scope>
    <source>
        <strain evidence="14">HA-2024</strain>
        <tissue evidence="14">Whole body</tissue>
    </source>
</reference>
<comment type="subcellular location">
    <subcellularLocation>
        <location evidence="1">Membrane</location>
        <topology evidence="1">Multi-pass membrane protein</topology>
    </subcellularLocation>
</comment>
<sequence>MCLSTKFRTKSIEINEFHRIINHIRVKIVFPKRRVKRSVLFSLSDLIVSFGGAAALFLGCSFLSGVEFIFFFLEYIGTACWWRMQTVQKKIWNKVSDFK</sequence>
<keyword evidence="15" id="KW-1185">Reference proteome</keyword>
<evidence type="ECO:0000256" key="5">
    <source>
        <dbReference type="ARBA" id="ARBA00022692"/>
    </source>
</evidence>